<proteinExistence type="inferred from homology"/>
<feature type="transmembrane region" description="Helical" evidence="6">
    <location>
        <begin position="85"/>
        <end position="106"/>
    </location>
</feature>
<dbReference type="GO" id="GO:0022857">
    <property type="term" value="F:transmembrane transporter activity"/>
    <property type="evidence" value="ECO:0007669"/>
    <property type="project" value="InterPro"/>
</dbReference>
<organism evidence="8">
    <name type="scientific">Salix viminalis</name>
    <name type="common">Common osier</name>
    <name type="synonym">Basket willow</name>
    <dbReference type="NCBI Taxonomy" id="40686"/>
    <lineage>
        <taxon>Eukaryota</taxon>
        <taxon>Viridiplantae</taxon>
        <taxon>Streptophyta</taxon>
        <taxon>Embryophyta</taxon>
        <taxon>Tracheophyta</taxon>
        <taxon>Spermatophyta</taxon>
        <taxon>Magnoliopsida</taxon>
        <taxon>eudicotyledons</taxon>
        <taxon>Gunneridae</taxon>
        <taxon>Pentapetalae</taxon>
        <taxon>rosids</taxon>
        <taxon>fabids</taxon>
        <taxon>Malpighiales</taxon>
        <taxon>Salicaceae</taxon>
        <taxon>Saliceae</taxon>
        <taxon>Salix</taxon>
    </lineage>
</organism>
<dbReference type="PANTHER" id="PTHR31218">
    <property type="entry name" value="WAT1-RELATED PROTEIN"/>
    <property type="match status" value="1"/>
</dbReference>
<keyword evidence="4 6" id="KW-1133">Transmembrane helix</keyword>
<feature type="transmembrane region" description="Helical" evidence="6">
    <location>
        <begin position="126"/>
        <end position="147"/>
    </location>
</feature>
<dbReference type="GO" id="GO:0016020">
    <property type="term" value="C:membrane"/>
    <property type="evidence" value="ECO:0007669"/>
    <property type="project" value="UniProtKB-SubCell"/>
</dbReference>
<dbReference type="InterPro" id="IPR030184">
    <property type="entry name" value="WAT1-related"/>
</dbReference>
<evidence type="ECO:0000313" key="8">
    <source>
        <dbReference type="EMBL" id="VFU38712.1"/>
    </source>
</evidence>
<evidence type="ECO:0000256" key="2">
    <source>
        <dbReference type="ARBA" id="ARBA00007635"/>
    </source>
</evidence>
<feature type="transmembrane region" description="Helical" evidence="6">
    <location>
        <begin position="21"/>
        <end position="40"/>
    </location>
</feature>
<sequence>MADVGGSASSGRMWCSVPEKFQLHLAMLALQFGYAGFHVVSRAALNMGVSKLVFPVYRNIIALLLLLPFAYFLEKKERPALTFNFALQFFLLALVGITANQGFYLLGLENTSPTFASAIQNSVPAITFLMAALLRQALSLSFSLLLIEKVRINRKDGIAKVLGTICCVAGASVITLYTGPVIYSPANHLNRPTPMFVSLGDAEAKNWTLGCLYLIGHCLSWSGWLVLQAPVLKKYPARLSVTSYTCFFGLIQFMIIAAFMERDPQAWIFHSGGELFTILYAGVVASGIAFAVQIWCIDRGGPVFVAVYQPVQTLVVAIMASIALGEEFYLGGIIGAALIIAGLYLVLWGKSEEKKFLALEKAAIQTTPEHGISRAQTHIKTSLTQPLLPSSTENV</sequence>
<evidence type="ECO:0000256" key="6">
    <source>
        <dbReference type="RuleBase" id="RU363077"/>
    </source>
</evidence>
<comment type="subcellular location">
    <subcellularLocation>
        <location evidence="1 6">Membrane</location>
        <topology evidence="1 6">Multi-pass membrane protein</topology>
    </subcellularLocation>
</comment>
<evidence type="ECO:0000259" key="7">
    <source>
        <dbReference type="Pfam" id="PF00892"/>
    </source>
</evidence>
<feature type="transmembrane region" description="Helical" evidence="6">
    <location>
        <begin position="206"/>
        <end position="227"/>
    </location>
</feature>
<evidence type="ECO:0000256" key="5">
    <source>
        <dbReference type="ARBA" id="ARBA00023136"/>
    </source>
</evidence>
<feature type="transmembrane region" description="Helical" evidence="6">
    <location>
        <begin position="328"/>
        <end position="347"/>
    </location>
</feature>
<accession>A0A6N2LFF7</accession>
<feature type="transmembrane region" description="Helical" evidence="6">
    <location>
        <begin position="52"/>
        <end position="73"/>
    </location>
</feature>
<dbReference type="InterPro" id="IPR037185">
    <property type="entry name" value="EmrE-like"/>
</dbReference>
<feature type="transmembrane region" description="Helical" evidence="6">
    <location>
        <begin position="303"/>
        <end position="322"/>
    </location>
</feature>
<evidence type="ECO:0000256" key="4">
    <source>
        <dbReference type="ARBA" id="ARBA00022989"/>
    </source>
</evidence>
<comment type="similarity">
    <text evidence="2 6">Belongs to the drug/metabolite transporter (DMT) superfamily. Plant drug/metabolite exporter (P-DME) (TC 2.A.7.4) family.</text>
</comment>
<name>A0A6N2LFF7_SALVM</name>
<reference evidence="8" key="1">
    <citation type="submission" date="2019-03" db="EMBL/GenBank/DDBJ databases">
        <authorList>
            <person name="Mank J."/>
            <person name="Almeida P."/>
        </authorList>
    </citation>
    <scope>NUCLEOTIDE SEQUENCE</scope>
    <source>
        <strain evidence="8">78183</strain>
    </source>
</reference>
<keyword evidence="5 6" id="KW-0472">Membrane</keyword>
<dbReference type="Pfam" id="PF00892">
    <property type="entry name" value="EamA"/>
    <property type="match status" value="2"/>
</dbReference>
<protein>
    <recommendedName>
        <fullName evidence="6">WAT1-related protein</fullName>
    </recommendedName>
</protein>
<evidence type="ECO:0000256" key="3">
    <source>
        <dbReference type="ARBA" id="ARBA00022692"/>
    </source>
</evidence>
<feature type="domain" description="EamA" evidence="7">
    <location>
        <begin position="209"/>
        <end position="347"/>
    </location>
</feature>
<keyword evidence="3 6" id="KW-0812">Transmembrane</keyword>
<gene>
    <name evidence="8" type="ORF">SVIM_LOCUS212386</name>
</gene>
<dbReference type="AlphaFoldDB" id="A0A6N2LFF7"/>
<dbReference type="InterPro" id="IPR000620">
    <property type="entry name" value="EamA_dom"/>
</dbReference>
<feature type="transmembrane region" description="Helical" evidence="6">
    <location>
        <begin position="239"/>
        <end position="260"/>
    </location>
</feature>
<feature type="transmembrane region" description="Helical" evidence="6">
    <location>
        <begin position="159"/>
        <end position="186"/>
    </location>
</feature>
<feature type="domain" description="EamA" evidence="7">
    <location>
        <begin position="25"/>
        <end position="140"/>
    </location>
</feature>
<dbReference type="SUPFAM" id="SSF103481">
    <property type="entry name" value="Multidrug resistance efflux transporter EmrE"/>
    <property type="match status" value="2"/>
</dbReference>
<feature type="transmembrane region" description="Helical" evidence="6">
    <location>
        <begin position="275"/>
        <end position="296"/>
    </location>
</feature>
<dbReference type="EMBL" id="CAADRP010001446">
    <property type="protein sequence ID" value="VFU38712.1"/>
    <property type="molecule type" value="Genomic_DNA"/>
</dbReference>
<evidence type="ECO:0000256" key="1">
    <source>
        <dbReference type="ARBA" id="ARBA00004141"/>
    </source>
</evidence>